<keyword evidence="7" id="KW-1185">Reference proteome</keyword>
<name>A4J7H7_DESRM</name>
<dbReference type="KEGG" id="drm:Dred_2520"/>
<dbReference type="PANTHER" id="PTHR42997:SF1">
    <property type="entry name" value="AP-4-A PHOSPHORYLASE"/>
    <property type="match status" value="1"/>
</dbReference>
<dbReference type="eggNOG" id="COG0537">
    <property type="taxonomic scope" value="Bacteria"/>
</dbReference>
<evidence type="ECO:0000256" key="2">
    <source>
        <dbReference type="PIRSR" id="PIRSR639383-1"/>
    </source>
</evidence>
<dbReference type="SUPFAM" id="SSF54197">
    <property type="entry name" value="HIT-like"/>
    <property type="match status" value="1"/>
</dbReference>
<organism evidence="6 7">
    <name type="scientific">Desulforamulus reducens (strain ATCC BAA-1160 / DSM 100696 / MI-1)</name>
    <name type="common">Desulfotomaculum reducens</name>
    <dbReference type="NCBI Taxonomy" id="349161"/>
    <lineage>
        <taxon>Bacteria</taxon>
        <taxon>Bacillati</taxon>
        <taxon>Bacillota</taxon>
        <taxon>Clostridia</taxon>
        <taxon>Eubacteriales</taxon>
        <taxon>Peptococcaceae</taxon>
        <taxon>Desulforamulus</taxon>
    </lineage>
</organism>
<dbReference type="CDD" id="cd01275">
    <property type="entry name" value="FHIT"/>
    <property type="match status" value="1"/>
</dbReference>
<gene>
    <name evidence="6" type="ordered locus">Dred_2520</name>
</gene>
<dbReference type="GO" id="GO:0003824">
    <property type="term" value="F:catalytic activity"/>
    <property type="evidence" value="ECO:0007669"/>
    <property type="project" value="InterPro"/>
</dbReference>
<protein>
    <submittedName>
        <fullName evidence="6">Histidine triad (HIT) protein</fullName>
    </submittedName>
</protein>
<evidence type="ECO:0000256" key="3">
    <source>
        <dbReference type="PIRSR" id="PIRSR639383-2"/>
    </source>
</evidence>
<dbReference type="HOGENOM" id="CLU_056776_1_2_9"/>
<feature type="domain" description="HIT" evidence="5">
    <location>
        <begin position="21"/>
        <end position="132"/>
    </location>
</feature>
<evidence type="ECO:0000256" key="1">
    <source>
        <dbReference type="ARBA" id="ARBA00022741"/>
    </source>
</evidence>
<feature type="active site" description="Tele-AMP-histidine intermediate" evidence="2">
    <location>
        <position position="119"/>
    </location>
</feature>
<dbReference type="OrthoDB" id="9784774at2"/>
<dbReference type="PANTHER" id="PTHR42997">
    <property type="entry name" value="HIT FAMILY HYDROLASE"/>
    <property type="match status" value="1"/>
</dbReference>
<feature type="short sequence motif" description="Histidine triad motif" evidence="4">
    <location>
        <begin position="117"/>
        <end position="121"/>
    </location>
</feature>
<dbReference type="PROSITE" id="PS51084">
    <property type="entry name" value="HIT_2"/>
    <property type="match status" value="1"/>
</dbReference>
<evidence type="ECO:0000313" key="7">
    <source>
        <dbReference type="Proteomes" id="UP000001556"/>
    </source>
</evidence>
<dbReference type="STRING" id="349161.Dred_2520"/>
<dbReference type="AlphaFoldDB" id="A4J7H7"/>
<dbReference type="InterPro" id="IPR011146">
    <property type="entry name" value="HIT-like"/>
</dbReference>
<evidence type="ECO:0000259" key="5">
    <source>
        <dbReference type="PROSITE" id="PS51084"/>
    </source>
</evidence>
<dbReference type="InterPro" id="IPR052908">
    <property type="entry name" value="AP-4-A_phosphorylase"/>
</dbReference>
<dbReference type="Pfam" id="PF01230">
    <property type="entry name" value="HIT"/>
    <property type="match status" value="1"/>
</dbReference>
<dbReference type="InterPro" id="IPR039383">
    <property type="entry name" value="FHIT"/>
</dbReference>
<proteinExistence type="predicted"/>
<dbReference type="Proteomes" id="UP000001556">
    <property type="component" value="Chromosome"/>
</dbReference>
<dbReference type="RefSeq" id="WP_011878828.1">
    <property type="nucleotide sequence ID" value="NC_009253.1"/>
</dbReference>
<keyword evidence="1" id="KW-0547">Nucleotide-binding</keyword>
<reference evidence="6 7" key="1">
    <citation type="submission" date="2007-03" db="EMBL/GenBank/DDBJ databases">
        <title>Complete sequence of Desulfotomaculum reducens MI-1.</title>
        <authorList>
            <consortium name="US DOE Joint Genome Institute"/>
            <person name="Copeland A."/>
            <person name="Lucas S."/>
            <person name="Lapidus A."/>
            <person name="Barry K."/>
            <person name="Detter J.C."/>
            <person name="Glavina del Rio T."/>
            <person name="Hammon N."/>
            <person name="Israni S."/>
            <person name="Dalin E."/>
            <person name="Tice H."/>
            <person name="Pitluck S."/>
            <person name="Sims D."/>
            <person name="Brettin T."/>
            <person name="Bruce D."/>
            <person name="Han C."/>
            <person name="Tapia R."/>
            <person name="Schmutz J."/>
            <person name="Larimer F."/>
            <person name="Land M."/>
            <person name="Hauser L."/>
            <person name="Kyrpides N."/>
            <person name="Kim E."/>
            <person name="Tebo B.M."/>
            <person name="Richardson P."/>
        </authorList>
    </citation>
    <scope>NUCLEOTIDE SEQUENCE [LARGE SCALE GENOMIC DNA]</scope>
    <source>
        <strain evidence="6 7">MI-1</strain>
    </source>
</reference>
<sequence length="169" mass="18974">MENLWAPWRSIYIGKPQTGCIFCEKLNSDQDEENLVIYRGDKTFVIMNLYPYNNGHLLIAPKRHVGDITELTDEELLELHKMTQFMVQALRRAFGNPHGFNIGINLGKVAGAGIPGHLHVHIVPRWDGDANFMAVIGDTRVISEGLQRTYEKITRAITALKSEGSTNGN</sequence>
<dbReference type="Gene3D" id="3.30.428.10">
    <property type="entry name" value="HIT-like"/>
    <property type="match status" value="1"/>
</dbReference>
<feature type="binding site" evidence="3">
    <location>
        <position position="121"/>
    </location>
    <ligand>
        <name>substrate</name>
    </ligand>
</feature>
<evidence type="ECO:0000313" key="6">
    <source>
        <dbReference type="EMBL" id="ABO51030.1"/>
    </source>
</evidence>
<dbReference type="GO" id="GO:0000166">
    <property type="term" value="F:nucleotide binding"/>
    <property type="evidence" value="ECO:0007669"/>
    <property type="project" value="UniProtKB-KW"/>
</dbReference>
<accession>A4J7H7</accession>
<dbReference type="EMBL" id="CP000612">
    <property type="protein sequence ID" value="ABO51030.1"/>
    <property type="molecule type" value="Genomic_DNA"/>
</dbReference>
<evidence type="ECO:0000256" key="4">
    <source>
        <dbReference type="PROSITE-ProRule" id="PRU00464"/>
    </source>
</evidence>
<feature type="binding site" evidence="3">
    <location>
        <position position="48"/>
    </location>
    <ligand>
        <name>substrate</name>
    </ligand>
</feature>
<dbReference type="InterPro" id="IPR036265">
    <property type="entry name" value="HIT-like_sf"/>
</dbReference>